<feature type="domain" description="Glucose-methanol-choline oxidoreductase C-terminal" evidence="7">
    <location>
        <begin position="458"/>
        <end position="572"/>
    </location>
</feature>
<organism evidence="8 9">
    <name type="scientific">Halomonas salifodinae</name>
    <dbReference type="NCBI Taxonomy" id="438745"/>
    <lineage>
        <taxon>Bacteria</taxon>
        <taxon>Pseudomonadati</taxon>
        <taxon>Pseudomonadota</taxon>
        <taxon>Gammaproteobacteria</taxon>
        <taxon>Oceanospirillales</taxon>
        <taxon>Halomonadaceae</taxon>
        <taxon>Halomonas</taxon>
    </lineage>
</organism>
<dbReference type="PANTHER" id="PTHR42784:SF1">
    <property type="entry name" value="PYRANOSE 2-OXIDASE"/>
    <property type="match status" value="1"/>
</dbReference>
<evidence type="ECO:0000256" key="2">
    <source>
        <dbReference type="ARBA" id="ARBA00010790"/>
    </source>
</evidence>
<comment type="caution">
    <text evidence="8">The sequence shown here is derived from an EMBL/GenBank/DDBJ whole genome shotgun (WGS) entry which is preliminary data.</text>
</comment>
<dbReference type="Gene3D" id="3.50.50.60">
    <property type="entry name" value="FAD/NAD(P)-binding domain"/>
    <property type="match status" value="2"/>
</dbReference>
<dbReference type="PANTHER" id="PTHR42784">
    <property type="entry name" value="PYRANOSE 2-OXIDASE"/>
    <property type="match status" value="1"/>
</dbReference>
<dbReference type="EMBL" id="JBHSZP010000002">
    <property type="protein sequence ID" value="MFC7088278.1"/>
    <property type="molecule type" value="Genomic_DNA"/>
</dbReference>
<comment type="cofactor">
    <cofactor evidence="1">
        <name>FAD</name>
        <dbReference type="ChEBI" id="CHEBI:57692"/>
    </cofactor>
</comment>
<accession>A0ABW2EUD7</accession>
<reference evidence="9" key="1">
    <citation type="journal article" date="2019" name="Int. J. Syst. Evol. Microbiol.">
        <title>The Global Catalogue of Microorganisms (GCM) 10K type strain sequencing project: providing services to taxonomists for standard genome sequencing and annotation.</title>
        <authorList>
            <consortium name="The Broad Institute Genomics Platform"/>
            <consortium name="The Broad Institute Genome Sequencing Center for Infectious Disease"/>
            <person name="Wu L."/>
            <person name="Ma J."/>
        </authorList>
    </citation>
    <scope>NUCLEOTIDE SEQUENCE [LARGE SCALE GENOMIC DNA]</scope>
    <source>
        <strain evidence="9">CGMCC 1.13666</strain>
    </source>
</reference>
<evidence type="ECO:0000256" key="3">
    <source>
        <dbReference type="ARBA" id="ARBA00022630"/>
    </source>
</evidence>
<feature type="compositionally biased region" description="Polar residues" evidence="6">
    <location>
        <begin position="1"/>
        <end position="10"/>
    </location>
</feature>
<keyword evidence="3" id="KW-0285">Flavoprotein</keyword>
<gene>
    <name evidence="8" type="ORF">ACFQH5_01785</name>
</gene>
<dbReference type="RefSeq" id="WP_346061558.1">
    <property type="nucleotide sequence ID" value="NZ_BAAADR010000004.1"/>
</dbReference>
<keyword evidence="4" id="KW-0274">FAD</keyword>
<protein>
    <submittedName>
        <fullName evidence="8">GMC oxidoreductase</fullName>
    </submittedName>
</protein>
<name>A0ABW2EUD7_9GAMM</name>
<keyword evidence="5" id="KW-0560">Oxidoreductase</keyword>
<dbReference type="InterPro" id="IPR036188">
    <property type="entry name" value="FAD/NAD-bd_sf"/>
</dbReference>
<evidence type="ECO:0000313" key="9">
    <source>
        <dbReference type="Proteomes" id="UP001596411"/>
    </source>
</evidence>
<dbReference type="Pfam" id="PF05199">
    <property type="entry name" value="GMC_oxred_C"/>
    <property type="match status" value="1"/>
</dbReference>
<dbReference type="InterPro" id="IPR007867">
    <property type="entry name" value="GMC_OxRtase_C"/>
</dbReference>
<proteinExistence type="inferred from homology"/>
<evidence type="ECO:0000256" key="6">
    <source>
        <dbReference type="SAM" id="MobiDB-lite"/>
    </source>
</evidence>
<feature type="region of interest" description="Disordered" evidence="6">
    <location>
        <begin position="1"/>
        <end position="21"/>
    </location>
</feature>
<sequence length="583" mass="64259">MGTAAASPNLQYGYPTPGPQDPTGQRVMDHVFFLSNAEWKAAREKNQYDYVVVGTGFCALAFAQRVLESNPHSRILLIERGPFFLPEHFQNLPLPFKDTLGGLSETFPWTLSATTALGQDGPVRWQHGMVPFFGGRSTLWSAWCPRPNDDELKGWPKATIEAARKNLDAAEKLLRVQKADQIDLGRSSEEMNVIGKSRPVYGPLQKRIQSLLRERGESVEGIYRTQAAPLASASENVNGVDFQKFSTPGDILALAEKQARLHAAGKGARLDIVSECIVEKIQQQEIDGSRQATALETSRGVLPLGEAKLILAMGTLPPTTLLRNSFPKTQSLGERFSAHFISSIVARVPKSSLDPDGQFGDLELSACYVAGVADKSYEQQFHIQLSSLWDVNPAKNAGTALRYMPDVVATASQAQLQSSEGYVVFVCAVLGELDYNNPESWFLGNDQDNNVTTNSLLQVRENSRDYQTWKAMDHATFGILEEALSPEGASQVEYWHGDPDQGTWRSERPSQEQRRVDALVHESSTLYLGEEDSAPVDLNYRFRGSNNVYVTGGGLWPQGGSWNPTLTMVALAQDLADKLEHAE</sequence>
<comment type="similarity">
    <text evidence="2">Belongs to the GMC oxidoreductase family.</text>
</comment>
<evidence type="ECO:0000256" key="1">
    <source>
        <dbReference type="ARBA" id="ARBA00001974"/>
    </source>
</evidence>
<keyword evidence="9" id="KW-1185">Reference proteome</keyword>
<dbReference type="SUPFAM" id="SSF51905">
    <property type="entry name" value="FAD/NAD(P)-binding domain"/>
    <property type="match status" value="1"/>
</dbReference>
<evidence type="ECO:0000313" key="8">
    <source>
        <dbReference type="EMBL" id="MFC7088278.1"/>
    </source>
</evidence>
<evidence type="ECO:0000256" key="5">
    <source>
        <dbReference type="ARBA" id="ARBA00023002"/>
    </source>
</evidence>
<dbReference type="InterPro" id="IPR051473">
    <property type="entry name" value="P2Ox-like"/>
</dbReference>
<evidence type="ECO:0000256" key="4">
    <source>
        <dbReference type="ARBA" id="ARBA00022827"/>
    </source>
</evidence>
<evidence type="ECO:0000259" key="7">
    <source>
        <dbReference type="Pfam" id="PF05199"/>
    </source>
</evidence>
<dbReference type="Proteomes" id="UP001596411">
    <property type="component" value="Unassembled WGS sequence"/>
</dbReference>